<feature type="compositionally biased region" description="Polar residues" evidence="1">
    <location>
        <begin position="225"/>
        <end position="237"/>
    </location>
</feature>
<sequence>MAGANRSMGPPGAYQNHLQMNVHQNQPQTQTHPLHNPPQTHNPSLVSYQAPNQTNIPQTASMPQQPQRSASLATPQYMELAHPADLLSNISLSVASLETFQLQEILSIAALRHPDILDLLRTCFNQKETNRNTAHQALYDRLLTQSQEQARIIRTENERVRNNSIHAVGPFGPPQGAAPHPTAPARGHVLRYGLATTQSQTAPRSVAQRPVFRTPPARQEHISAPNAQNQKSCAQASTNLPAEVPSFHNEINHLLNPKEPNLTPKAKFDTLRFLCYLAIKTVIKANMTVKQHLQLD</sequence>
<feature type="region of interest" description="Disordered" evidence="1">
    <location>
        <begin position="25"/>
        <end position="73"/>
    </location>
</feature>
<proteinExistence type="predicted"/>
<feature type="region of interest" description="Disordered" evidence="1">
    <location>
        <begin position="217"/>
        <end position="237"/>
    </location>
</feature>
<evidence type="ECO:0000313" key="3">
    <source>
        <dbReference type="Proteomes" id="UP000030641"/>
    </source>
</evidence>
<dbReference type="InParanoid" id="A0A074YR18"/>
<keyword evidence="3" id="KW-1185">Reference proteome</keyword>
<gene>
    <name evidence="2" type="ORF">AUEXF2481DRAFT_75307</name>
</gene>
<evidence type="ECO:0000313" key="2">
    <source>
        <dbReference type="EMBL" id="KER00184.1"/>
    </source>
</evidence>
<dbReference type="GeneID" id="25371283"/>
<organism evidence="2 3">
    <name type="scientific">Aureobasidium subglaciale (strain EXF-2481)</name>
    <name type="common">Aureobasidium pullulans var. subglaciale</name>
    <dbReference type="NCBI Taxonomy" id="1043005"/>
    <lineage>
        <taxon>Eukaryota</taxon>
        <taxon>Fungi</taxon>
        <taxon>Dikarya</taxon>
        <taxon>Ascomycota</taxon>
        <taxon>Pezizomycotina</taxon>
        <taxon>Dothideomycetes</taxon>
        <taxon>Dothideomycetidae</taxon>
        <taxon>Dothideales</taxon>
        <taxon>Saccotheciaceae</taxon>
        <taxon>Aureobasidium</taxon>
    </lineage>
</organism>
<name>A0A074YR18_AURSE</name>
<dbReference type="EMBL" id="KL584749">
    <property type="protein sequence ID" value="KER00184.1"/>
    <property type="molecule type" value="Genomic_DNA"/>
</dbReference>
<dbReference type="HOGENOM" id="CLU_940038_0_0_1"/>
<dbReference type="OrthoDB" id="3926785at2759"/>
<evidence type="ECO:0000256" key="1">
    <source>
        <dbReference type="SAM" id="MobiDB-lite"/>
    </source>
</evidence>
<reference evidence="2 3" key="1">
    <citation type="journal article" date="2014" name="BMC Genomics">
        <title>Genome sequencing of four Aureobasidium pullulans varieties: biotechnological potential, stress tolerance, and description of new species.</title>
        <authorList>
            <person name="Gostin Ar C."/>
            <person name="Ohm R.A."/>
            <person name="Kogej T."/>
            <person name="Sonjak S."/>
            <person name="Turk M."/>
            <person name="Zajc J."/>
            <person name="Zalar P."/>
            <person name="Grube M."/>
            <person name="Sun H."/>
            <person name="Han J."/>
            <person name="Sharma A."/>
            <person name="Chiniquy J."/>
            <person name="Ngan C.Y."/>
            <person name="Lipzen A."/>
            <person name="Barry K."/>
            <person name="Grigoriev I.V."/>
            <person name="Gunde-Cimerman N."/>
        </authorList>
    </citation>
    <scope>NUCLEOTIDE SEQUENCE [LARGE SCALE GENOMIC DNA]</scope>
    <source>
        <strain evidence="2 3">EXF-2481</strain>
    </source>
</reference>
<dbReference type="AlphaFoldDB" id="A0A074YR18"/>
<accession>A0A074YR18</accession>
<dbReference type="RefSeq" id="XP_013348676.1">
    <property type="nucleotide sequence ID" value="XM_013493222.1"/>
</dbReference>
<dbReference type="Proteomes" id="UP000030641">
    <property type="component" value="Unassembled WGS sequence"/>
</dbReference>
<protein>
    <submittedName>
        <fullName evidence="2">Uncharacterized protein</fullName>
    </submittedName>
</protein>